<name>A0A9Q1FZS1_SYNKA</name>
<proteinExistence type="predicted"/>
<reference evidence="2" key="1">
    <citation type="journal article" date="2023" name="Science">
        <title>Genome structures resolve the early diversification of teleost fishes.</title>
        <authorList>
            <person name="Parey E."/>
            <person name="Louis A."/>
            <person name="Montfort J."/>
            <person name="Bouchez O."/>
            <person name="Roques C."/>
            <person name="Iampietro C."/>
            <person name="Lluch J."/>
            <person name="Castinel A."/>
            <person name="Donnadieu C."/>
            <person name="Desvignes T."/>
            <person name="Floi Bucao C."/>
            <person name="Jouanno E."/>
            <person name="Wen M."/>
            <person name="Mejri S."/>
            <person name="Dirks R."/>
            <person name="Jansen H."/>
            <person name="Henkel C."/>
            <person name="Chen W.J."/>
            <person name="Zahm M."/>
            <person name="Cabau C."/>
            <person name="Klopp C."/>
            <person name="Thompson A.W."/>
            <person name="Robinson-Rechavi M."/>
            <person name="Braasch I."/>
            <person name="Lecointre G."/>
            <person name="Bobe J."/>
            <person name="Postlethwait J.H."/>
            <person name="Berthelot C."/>
            <person name="Roest Crollius H."/>
            <person name="Guiguen Y."/>
        </authorList>
    </citation>
    <scope>NUCLEOTIDE SEQUENCE</scope>
    <source>
        <strain evidence="2">WJC10195</strain>
    </source>
</reference>
<feature type="region of interest" description="Disordered" evidence="1">
    <location>
        <begin position="114"/>
        <end position="134"/>
    </location>
</feature>
<dbReference type="AlphaFoldDB" id="A0A9Q1FZS1"/>
<comment type="caution">
    <text evidence="2">The sequence shown here is derived from an EMBL/GenBank/DDBJ whole genome shotgun (WGS) entry which is preliminary data.</text>
</comment>
<accession>A0A9Q1FZS1</accession>
<dbReference type="Proteomes" id="UP001152622">
    <property type="component" value="Chromosome 3"/>
</dbReference>
<sequence>MVPLWVSWAPAFNSPSFSSAETFRACQRFQEFHAARFSAPAHNAHTWTPRPALNVDPAPGNRASLFAGRGLCWRAAQGRNVSGRGGVCDGVSPRPWDWGPCMRTSGETCEEGWEEHTEPCPSLPTAAGPKLRFH</sequence>
<keyword evidence="3" id="KW-1185">Reference proteome</keyword>
<evidence type="ECO:0000313" key="2">
    <source>
        <dbReference type="EMBL" id="KAJ8370587.1"/>
    </source>
</evidence>
<protein>
    <submittedName>
        <fullName evidence="2">Uncharacterized protein</fullName>
    </submittedName>
</protein>
<organism evidence="2 3">
    <name type="scientific">Synaphobranchus kaupii</name>
    <name type="common">Kaup's arrowtooth eel</name>
    <dbReference type="NCBI Taxonomy" id="118154"/>
    <lineage>
        <taxon>Eukaryota</taxon>
        <taxon>Metazoa</taxon>
        <taxon>Chordata</taxon>
        <taxon>Craniata</taxon>
        <taxon>Vertebrata</taxon>
        <taxon>Euteleostomi</taxon>
        <taxon>Actinopterygii</taxon>
        <taxon>Neopterygii</taxon>
        <taxon>Teleostei</taxon>
        <taxon>Anguilliformes</taxon>
        <taxon>Synaphobranchidae</taxon>
        <taxon>Synaphobranchus</taxon>
    </lineage>
</organism>
<evidence type="ECO:0000313" key="3">
    <source>
        <dbReference type="Proteomes" id="UP001152622"/>
    </source>
</evidence>
<dbReference type="EMBL" id="JAINUF010000003">
    <property type="protein sequence ID" value="KAJ8370587.1"/>
    <property type="molecule type" value="Genomic_DNA"/>
</dbReference>
<evidence type="ECO:0000256" key="1">
    <source>
        <dbReference type="SAM" id="MobiDB-lite"/>
    </source>
</evidence>
<gene>
    <name evidence="2" type="ORF">SKAU_G00106150</name>
</gene>